<evidence type="ECO:0000313" key="3">
    <source>
        <dbReference type="Proteomes" id="UP001164746"/>
    </source>
</evidence>
<proteinExistence type="predicted"/>
<feature type="chain" id="PRO_5045779723" evidence="1">
    <location>
        <begin position="23"/>
        <end position="82"/>
    </location>
</feature>
<keyword evidence="3" id="KW-1185">Reference proteome</keyword>
<accession>A0ABY7F2Y4</accession>
<evidence type="ECO:0000313" key="2">
    <source>
        <dbReference type="EMBL" id="WAR16552.1"/>
    </source>
</evidence>
<dbReference type="Proteomes" id="UP001164746">
    <property type="component" value="Chromosome 10"/>
</dbReference>
<feature type="signal peptide" evidence="1">
    <location>
        <begin position="1"/>
        <end position="22"/>
    </location>
</feature>
<dbReference type="EMBL" id="CP111021">
    <property type="protein sequence ID" value="WAR16552.1"/>
    <property type="molecule type" value="Genomic_DNA"/>
</dbReference>
<evidence type="ECO:0000256" key="1">
    <source>
        <dbReference type="SAM" id="SignalP"/>
    </source>
</evidence>
<reference evidence="2" key="1">
    <citation type="submission" date="2022-11" db="EMBL/GenBank/DDBJ databases">
        <title>Centuries of genome instability and evolution in soft-shell clam transmissible cancer (bioRxiv).</title>
        <authorList>
            <person name="Hart S.F.M."/>
            <person name="Yonemitsu M.A."/>
            <person name="Giersch R.M."/>
            <person name="Beal B.F."/>
            <person name="Arriagada G."/>
            <person name="Davis B.W."/>
            <person name="Ostrander E.A."/>
            <person name="Goff S.P."/>
            <person name="Metzger M.J."/>
        </authorList>
    </citation>
    <scope>NUCLEOTIDE SEQUENCE</scope>
    <source>
        <strain evidence="2">MELC-2E11</strain>
        <tissue evidence="2">Siphon/mantle</tissue>
    </source>
</reference>
<protein>
    <submittedName>
        <fullName evidence="2">Uncharacterized protein</fullName>
    </submittedName>
</protein>
<organism evidence="2 3">
    <name type="scientific">Mya arenaria</name>
    <name type="common">Soft-shell clam</name>
    <dbReference type="NCBI Taxonomy" id="6604"/>
    <lineage>
        <taxon>Eukaryota</taxon>
        <taxon>Metazoa</taxon>
        <taxon>Spiralia</taxon>
        <taxon>Lophotrochozoa</taxon>
        <taxon>Mollusca</taxon>
        <taxon>Bivalvia</taxon>
        <taxon>Autobranchia</taxon>
        <taxon>Heteroconchia</taxon>
        <taxon>Euheterodonta</taxon>
        <taxon>Imparidentia</taxon>
        <taxon>Neoheterodontei</taxon>
        <taxon>Myida</taxon>
        <taxon>Myoidea</taxon>
        <taxon>Myidae</taxon>
        <taxon>Mya</taxon>
    </lineage>
</organism>
<keyword evidence="1" id="KW-0732">Signal</keyword>
<name>A0ABY7F2Y4_MYAAR</name>
<gene>
    <name evidence="2" type="ORF">MAR_031146</name>
</gene>
<sequence>MEIENLLLLFILVNSYCLGINAQVSDGQSKGDRDNERGLRDIAPVANDIDNTTKMHGNEERLSSKIYYSSPANLVIHTFCCI</sequence>